<comment type="caution">
    <text evidence="1">The sequence shown here is derived from an EMBL/GenBank/DDBJ whole genome shotgun (WGS) entry which is preliminary data.</text>
</comment>
<sequence>MGVSYFRDSDYNHYMVDRAILSDVLPMSDTAYSLLTKIFSPRPERRPSLATIREEVLAMDTFFLTDEEAAKSGWAKRVAKKLQWCAEPSQCHQVVPTRPPPHHATLARRVRFLRRAIHAGHHLLHSSRFHWSRARYQPHLLLRQWRFSIAYRRCLVVLNRDCAIPWTLEMLDGQFTYDTIRYYIYSLQ</sequence>
<protein>
    <submittedName>
        <fullName evidence="1">Uncharacterized protein</fullName>
    </submittedName>
</protein>
<reference evidence="1" key="1">
    <citation type="submission" date="2021-03" db="EMBL/GenBank/DDBJ databases">
        <title>Evolutionary priming and transition to the ectomycorrhizal habit in an iconic lineage of mushroom-forming fungi: is preadaptation a requirement?</title>
        <authorList>
            <consortium name="DOE Joint Genome Institute"/>
            <person name="Looney B.P."/>
            <person name="Miyauchi S."/>
            <person name="Morin E."/>
            <person name="Drula E."/>
            <person name="Courty P.E."/>
            <person name="Chicoki N."/>
            <person name="Fauchery L."/>
            <person name="Kohler A."/>
            <person name="Kuo A."/>
            <person name="LaButti K."/>
            <person name="Pangilinan J."/>
            <person name="Lipzen A."/>
            <person name="Riley R."/>
            <person name="Andreopoulos W."/>
            <person name="He G."/>
            <person name="Johnson J."/>
            <person name="Barry K.W."/>
            <person name="Grigoriev I.V."/>
            <person name="Nagy L."/>
            <person name="Hibbett D."/>
            <person name="Henrissat B."/>
            <person name="Matheny P.B."/>
            <person name="Labbe J."/>
            <person name="Martin A.F."/>
        </authorList>
    </citation>
    <scope>NUCLEOTIDE SEQUENCE</scope>
    <source>
        <strain evidence="1">BPL698</strain>
    </source>
</reference>
<evidence type="ECO:0000313" key="1">
    <source>
        <dbReference type="EMBL" id="KAI9454928.1"/>
    </source>
</evidence>
<accession>A0ACC0U0G3</accession>
<dbReference type="Proteomes" id="UP001207468">
    <property type="component" value="Unassembled WGS sequence"/>
</dbReference>
<proteinExistence type="predicted"/>
<evidence type="ECO:0000313" key="2">
    <source>
        <dbReference type="Proteomes" id="UP001207468"/>
    </source>
</evidence>
<name>A0ACC0U0G3_9AGAM</name>
<keyword evidence="2" id="KW-1185">Reference proteome</keyword>
<gene>
    <name evidence="1" type="ORF">F5148DRAFT_1227753</name>
</gene>
<dbReference type="EMBL" id="JAGFNK010000263">
    <property type="protein sequence ID" value="KAI9454928.1"/>
    <property type="molecule type" value="Genomic_DNA"/>
</dbReference>
<organism evidence="1 2">
    <name type="scientific">Russula earlei</name>
    <dbReference type="NCBI Taxonomy" id="71964"/>
    <lineage>
        <taxon>Eukaryota</taxon>
        <taxon>Fungi</taxon>
        <taxon>Dikarya</taxon>
        <taxon>Basidiomycota</taxon>
        <taxon>Agaricomycotina</taxon>
        <taxon>Agaricomycetes</taxon>
        <taxon>Russulales</taxon>
        <taxon>Russulaceae</taxon>
        <taxon>Russula</taxon>
    </lineage>
</organism>